<feature type="binding site" evidence="2">
    <location>
        <position position="196"/>
    </location>
    <ligand>
        <name>Mn(2+)</name>
        <dbReference type="ChEBI" id="CHEBI:29035"/>
        <label>2</label>
    </ligand>
</feature>
<dbReference type="PIRSF" id="PIRSF005962">
    <property type="entry name" value="Pept_M20D_amidohydro"/>
    <property type="match status" value="1"/>
</dbReference>
<dbReference type="NCBIfam" id="TIGR01891">
    <property type="entry name" value="amidohydrolases"/>
    <property type="match status" value="1"/>
</dbReference>
<keyword evidence="2" id="KW-0479">Metal-binding</keyword>
<protein>
    <recommendedName>
        <fullName evidence="5">Amidohydrolase</fullName>
    </recommendedName>
</protein>
<evidence type="ECO:0000256" key="2">
    <source>
        <dbReference type="PIRSR" id="PIRSR005962-1"/>
    </source>
</evidence>
<dbReference type="GO" id="GO:0046872">
    <property type="term" value="F:metal ion binding"/>
    <property type="evidence" value="ECO:0007669"/>
    <property type="project" value="UniProtKB-KW"/>
</dbReference>
<keyword evidence="2" id="KW-0464">Manganese</keyword>
<comment type="similarity">
    <text evidence="1">Belongs to the peptidase M20A family.</text>
</comment>
<keyword evidence="4" id="KW-1185">Reference proteome</keyword>
<feature type="binding site" evidence="2">
    <location>
        <position position="169"/>
    </location>
    <ligand>
        <name>Mn(2+)</name>
        <dbReference type="ChEBI" id="CHEBI:29035"/>
        <label>2</label>
    </ligand>
</feature>
<accession>A0AA39WGR5</accession>
<comment type="caution">
    <text evidence="3">The sequence shown here is derived from an EMBL/GenBank/DDBJ whole genome shotgun (WGS) entry which is preliminary data.</text>
</comment>
<dbReference type="InterPro" id="IPR002933">
    <property type="entry name" value="Peptidase_M20"/>
</dbReference>
<dbReference type="PANTHER" id="PTHR11014:SF63">
    <property type="entry name" value="METALLOPEPTIDASE, PUTATIVE (AFU_ORTHOLOGUE AFUA_6G09600)-RELATED"/>
    <property type="match status" value="1"/>
</dbReference>
<dbReference type="Pfam" id="PF01546">
    <property type="entry name" value="Peptidase_M20"/>
    <property type="match status" value="1"/>
</dbReference>
<gene>
    <name evidence="3" type="ORF">B0T17DRAFT_497949</name>
</gene>
<dbReference type="EMBL" id="JAULSR010000007">
    <property type="protein sequence ID" value="KAK0615087.1"/>
    <property type="molecule type" value="Genomic_DNA"/>
</dbReference>
<dbReference type="InterPro" id="IPR017439">
    <property type="entry name" value="Amidohydrolase"/>
</dbReference>
<dbReference type="Gene3D" id="3.40.630.10">
    <property type="entry name" value="Zn peptidases"/>
    <property type="match status" value="1"/>
</dbReference>
<dbReference type="SUPFAM" id="SSF53187">
    <property type="entry name" value="Zn-dependent exopeptidases"/>
    <property type="match status" value="1"/>
</dbReference>
<dbReference type="PANTHER" id="PTHR11014">
    <property type="entry name" value="PEPTIDASE M20 FAMILY MEMBER"/>
    <property type="match status" value="1"/>
</dbReference>
<dbReference type="Proteomes" id="UP001174934">
    <property type="component" value="Unassembled WGS sequence"/>
</dbReference>
<dbReference type="InterPro" id="IPR036264">
    <property type="entry name" value="Bact_exopeptidase_dim_dom"/>
</dbReference>
<name>A0AA39WGR5_9PEZI</name>
<evidence type="ECO:0000256" key="1">
    <source>
        <dbReference type="ARBA" id="ARBA00006247"/>
    </source>
</evidence>
<dbReference type="AlphaFoldDB" id="A0AA39WGR5"/>
<evidence type="ECO:0008006" key="5">
    <source>
        <dbReference type="Google" id="ProtNLM"/>
    </source>
</evidence>
<feature type="binding site" evidence="2">
    <location>
        <position position="135"/>
    </location>
    <ligand>
        <name>Mn(2+)</name>
        <dbReference type="ChEBI" id="CHEBI:29035"/>
        <label>2</label>
    </ligand>
</feature>
<sequence length="432" mass="47130">MTQISPYRESQDIITVGVTEPDKLRTIVESYRPALDEYADFYRHIHQNPEMSAMETETAAKVAAHLDRLGYTVHAGIGGHGAVGVFSNGPGKTILLRAELDALPIQEQTNLPYRSEKTMIDRYGNNRHVVHACGHDMHMAALLAAADLLKSSARHWKGTVIALFQPDEEETGGAQAMVDGGLYEKVPVPDLMLAQHLVPDLAGTVAIQPGPVLVAADSMRIRVVGGPCEGRVNPQICVDPIPLSMRIISELQDAVTREVGHEGDDMEGATVACWGFHAGEPGNDYVAYADILLDIKTFKPDVRQRVLALIENKFIEDCKAAGVPRNPEINTTVRAPLTKNDDAVAGQVGRAFQEYFAENSIDMEFTRSCEDFSILGAAHDVPYAYWNFGGTPRDAKEPFPTNHSPFFVPELDLTLKTGTDAMALAALPFLVS</sequence>
<feature type="binding site" evidence="2">
    <location>
        <position position="403"/>
    </location>
    <ligand>
        <name>Mn(2+)</name>
        <dbReference type="ChEBI" id="CHEBI:29035"/>
        <label>2</label>
    </ligand>
</feature>
<comment type="cofactor">
    <cofactor evidence="2">
        <name>Mn(2+)</name>
        <dbReference type="ChEBI" id="CHEBI:29035"/>
    </cofactor>
    <text evidence="2">The Mn(2+) ion enhances activity.</text>
</comment>
<dbReference type="Gene3D" id="3.30.70.360">
    <property type="match status" value="1"/>
</dbReference>
<organism evidence="3 4">
    <name type="scientific">Bombardia bombarda</name>
    <dbReference type="NCBI Taxonomy" id="252184"/>
    <lineage>
        <taxon>Eukaryota</taxon>
        <taxon>Fungi</taxon>
        <taxon>Dikarya</taxon>
        <taxon>Ascomycota</taxon>
        <taxon>Pezizomycotina</taxon>
        <taxon>Sordariomycetes</taxon>
        <taxon>Sordariomycetidae</taxon>
        <taxon>Sordariales</taxon>
        <taxon>Lasiosphaeriaceae</taxon>
        <taxon>Bombardia</taxon>
    </lineage>
</organism>
<proteinExistence type="inferred from homology"/>
<feature type="binding site" evidence="2">
    <location>
        <position position="133"/>
    </location>
    <ligand>
        <name>Mn(2+)</name>
        <dbReference type="ChEBI" id="CHEBI:29035"/>
        <label>2</label>
    </ligand>
</feature>
<reference evidence="3" key="1">
    <citation type="submission" date="2023-06" db="EMBL/GenBank/DDBJ databases">
        <title>Genome-scale phylogeny and comparative genomics of the fungal order Sordariales.</title>
        <authorList>
            <consortium name="Lawrence Berkeley National Laboratory"/>
            <person name="Hensen N."/>
            <person name="Bonometti L."/>
            <person name="Westerberg I."/>
            <person name="Brannstrom I.O."/>
            <person name="Guillou S."/>
            <person name="Cros-Aarteil S."/>
            <person name="Calhoun S."/>
            <person name="Haridas S."/>
            <person name="Kuo A."/>
            <person name="Mondo S."/>
            <person name="Pangilinan J."/>
            <person name="Riley R."/>
            <person name="LaButti K."/>
            <person name="Andreopoulos B."/>
            <person name="Lipzen A."/>
            <person name="Chen C."/>
            <person name="Yanf M."/>
            <person name="Daum C."/>
            <person name="Ng V."/>
            <person name="Clum A."/>
            <person name="Steindorff A."/>
            <person name="Ohm R."/>
            <person name="Martin F."/>
            <person name="Silar P."/>
            <person name="Natvig D."/>
            <person name="Lalanne C."/>
            <person name="Gautier V."/>
            <person name="Ament-velasquez S.L."/>
            <person name="Kruys A."/>
            <person name="Hutchinson M.I."/>
            <person name="Powell A.J."/>
            <person name="Barry K."/>
            <person name="Miller A.N."/>
            <person name="Grigoriev I.V."/>
            <person name="Debuchy R."/>
            <person name="Gladieux P."/>
            <person name="Thoren M.H."/>
            <person name="Johannesson H."/>
        </authorList>
    </citation>
    <scope>NUCLEOTIDE SEQUENCE</scope>
    <source>
        <strain evidence="3">SMH3391-2</strain>
    </source>
</reference>
<dbReference type="GO" id="GO:0016787">
    <property type="term" value="F:hydrolase activity"/>
    <property type="evidence" value="ECO:0007669"/>
    <property type="project" value="InterPro"/>
</dbReference>
<dbReference type="SUPFAM" id="SSF55031">
    <property type="entry name" value="Bacterial exopeptidase dimerisation domain"/>
    <property type="match status" value="1"/>
</dbReference>
<evidence type="ECO:0000313" key="3">
    <source>
        <dbReference type="EMBL" id="KAK0615087.1"/>
    </source>
</evidence>
<evidence type="ECO:0000313" key="4">
    <source>
        <dbReference type="Proteomes" id="UP001174934"/>
    </source>
</evidence>